<gene>
    <name evidence="1" type="ORF">FWK35_00025288</name>
</gene>
<dbReference type="EMBL" id="VUJU01007329">
    <property type="protein sequence ID" value="KAF0746083.1"/>
    <property type="molecule type" value="Genomic_DNA"/>
</dbReference>
<proteinExistence type="predicted"/>
<reference evidence="1 2" key="1">
    <citation type="submission" date="2019-08" db="EMBL/GenBank/DDBJ databases">
        <title>Whole genome of Aphis craccivora.</title>
        <authorList>
            <person name="Voronova N.V."/>
            <person name="Shulinski R.S."/>
            <person name="Bandarenka Y.V."/>
            <person name="Zhorov D.G."/>
            <person name="Warner D."/>
        </authorList>
    </citation>
    <scope>NUCLEOTIDE SEQUENCE [LARGE SCALE GENOMIC DNA]</scope>
    <source>
        <strain evidence="1">180601</strain>
        <tissue evidence="1">Whole Body</tissue>
    </source>
</reference>
<dbReference type="Proteomes" id="UP000478052">
    <property type="component" value="Unassembled WGS sequence"/>
</dbReference>
<comment type="caution">
    <text evidence="1">The sequence shown here is derived from an EMBL/GenBank/DDBJ whole genome shotgun (WGS) entry which is preliminary data.</text>
</comment>
<evidence type="ECO:0000313" key="2">
    <source>
        <dbReference type="Proteomes" id="UP000478052"/>
    </source>
</evidence>
<dbReference type="AlphaFoldDB" id="A0A6G0XYX6"/>
<sequence length="82" mass="9177">MGPPTPPDDHLYARDDRCWVAYANGTAVLPNGTILVGTYDNFEDAVRSSHFPNLETLMLRFSLLHFSVLRFFSSDSHPPNAP</sequence>
<accession>A0A6G0XYX6</accession>
<organism evidence="1 2">
    <name type="scientific">Aphis craccivora</name>
    <name type="common">Cowpea aphid</name>
    <dbReference type="NCBI Taxonomy" id="307492"/>
    <lineage>
        <taxon>Eukaryota</taxon>
        <taxon>Metazoa</taxon>
        <taxon>Ecdysozoa</taxon>
        <taxon>Arthropoda</taxon>
        <taxon>Hexapoda</taxon>
        <taxon>Insecta</taxon>
        <taxon>Pterygota</taxon>
        <taxon>Neoptera</taxon>
        <taxon>Paraneoptera</taxon>
        <taxon>Hemiptera</taxon>
        <taxon>Sternorrhyncha</taxon>
        <taxon>Aphidomorpha</taxon>
        <taxon>Aphidoidea</taxon>
        <taxon>Aphididae</taxon>
        <taxon>Aphidini</taxon>
        <taxon>Aphis</taxon>
        <taxon>Aphis</taxon>
    </lineage>
</organism>
<evidence type="ECO:0000313" key="1">
    <source>
        <dbReference type="EMBL" id="KAF0746083.1"/>
    </source>
</evidence>
<keyword evidence="2" id="KW-1185">Reference proteome</keyword>
<name>A0A6G0XYX6_APHCR</name>
<protein>
    <submittedName>
        <fullName evidence="1">Uncharacterized protein</fullName>
    </submittedName>
</protein>